<dbReference type="RefSeq" id="WP_306635471.1">
    <property type="nucleotide sequence ID" value="NZ_JAUSXB010000001.1"/>
</dbReference>
<name>A0ABU0PJG9_9MICC</name>
<dbReference type="InterPro" id="IPR036514">
    <property type="entry name" value="SGNH_hydro_sf"/>
</dbReference>
<protein>
    <submittedName>
        <fullName evidence="3">Lysophospholipase L1-like esterase</fullName>
    </submittedName>
</protein>
<dbReference type="PANTHER" id="PTHR37981">
    <property type="entry name" value="LIPASE 2"/>
    <property type="match status" value="1"/>
</dbReference>
<keyword evidence="4" id="KW-1185">Reference proteome</keyword>
<evidence type="ECO:0000313" key="3">
    <source>
        <dbReference type="EMBL" id="MDQ0674108.1"/>
    </source>
</evidence>
<dbReference type="Gene3D" id="3.40.50.1110">
    <property type="entry name" value="SGNH hydrolase"/>
    <property type="match status" value="1"/>
</dbReference>
<feature type="signal peptide" evidence="1">
    <location>
        <begin position="1"/>
        <end position="33"/>
    </location>
</feature>
<dbReference type="Pfam" id="PF13472">
    <property type="entry name" value="Lipase_GDSL_2"/>
    <property type="match status" value="1"/>
</dbReference>
<organism evidence="3 4">
    <name type="scientific">Pseudarthrobacter siccitolerans</name>
    <dbReference type="NCBI Taxonomy" id="861266"/>
    <lineage>
        <taxon>Bacteria</taxon>
        <taxon>Bacillati</taxon>
        <taxon>Actinomycetota</taxon>
        <taxon>Actinomycetes</taxon>
        <taxon>Micrococcales</taxon>
        <taxon>Micrococcaceae</taxon>
        <taxon>Pseudarthrobacter</taxon>
    </lineage>
</organism>
<feature type="domain" description="SGNH hydrolase-type esterase" evidence="2">
    <location>
        <begin position="43"/>
        <end position="285"/>
    </location>
</feature>
<evidence type="ECO:0000259" key="2">
    <source>
        <dbReference type="Pfam" id="PF13472"/>
    </source>
</evidence>
<reference evidence="3 4" key="1">
    <citation type="submission" date="2023-07" db="EMBL/GenBank/DDBJ databases">
        <title>Comparative genomics of wheat-associated soil bacteria to identify genetic determinants of phenazine resistance.</title>
        <authorList>
            <person name="Mouncey N."/>
        </authorList>
    </citation>
    <scope>NUCLEOTIDE SEQUENCE [LARGE SCALE GENOMIC DNA]</scope>
    <source>
        <strain evidence="3 4">W1I3</strain>
    </source>
</reference>
<keyword evidence="1" id="KW-0732">Signal</keyword>
<dbReference type="InterPro" id="IPR013830">
    <property type="entry name" value="SGNH_hydro"/>
</dbReference>
<accession>A0ABU0PJG9</accession>
<comment type="caution">
    <text evidence="3">The sequence shown here is derived from an EMBL/GenBank/DDBJ whole genome shotgun (WGS) entry which is preliminary data.</text>
</comment>
<sequence>MGKALVRRRHSAFAAGLATLAMALGFTAIPADAAPREQVDYVALGDSYTAGTGAGAFPSAGTCIRTAGGYVDVVGKTGRVNLVANAACHGALLTQYSTIPHDPRIPNANQQIDSLITSRALTSSTELVSITAGANDVGVTGVLVTCLTQSPQACLAAVQTSAATFPKMQTDLVTVYQRLRTAAPNAEIVVLGYPRLFDPAIPFEQIDPAVLNAINAAVDTLNRSIQAAVEASGTDAVFVDVTDRFIGHEVNSADPWIFFRTPTVSSSGLVFDPRNFHPNKAGHRAYASALLAAVKPGQLVR</sequence>
<dbReference type="InterPro" id="IPR037460">
    <property type="entry name" value="SEST-like"/>
</dbReference>
<dbReference type="PANTHER" id="PTHR37981:SF1">
    <property type="entry name" value="SGNH HYDROLASE-TYPE ESTERASE DOMAIN-CONTAINING PROTEIN"/>
    <property type="match status" value="1"/>
</dbReference>
<evidence type="ECO:0000256" key="1">
    <source>
        <dbReference type="SAM" id="SignalP"/>
    </source>
</evidence>
<dbReference type="CDD" id="cd01823">
    <property type="entry name" value="SEST_like"/>
    <property type="match status" value="1"/>
</dbReference>
<evidence type="ECO:0000313" key="4">
    <source>
        <dbReference type="Proteomes" id="UP001236806"/>
    </source>
</evidence>
<dbReference type="Proteomes" id="UP001236806">
    <property type="component" value="Unassembled WGS sequence"/>
</dbReference>
<dbReference type="SUPFAM" id="SSF52266">
    <property type="entry name" value="SGNH hydrolase"/>
    <property type="match status" value="1"/>
</dbReference>
<dbReference type="EMBL" id="JAUSXB010000001">
    <property type="protein sequence ID" value="MDQ0674108.1"/>
    <property type="molecule type" value="Genomic_DNA"/>
</dbReference>
<gene>
    <name evidence="3" type="ORF">QFZ36_001669</name>
</gene>
<feature type="chain" id="PRO_5045881541" evidence="1">
    <location>
        <begin position="34"/>
        <end position="301"/>
    </location>
</feature>
<proteinExistence type="predicted"/>